<dbReference type="Pfam" id="PF23559">
    <property type="entry name" value="WHD_DRP"/>
    <property type="match status" value="1"/>
</dbReference>
<dbReference type="EMBL" id="CM018215">
    <property type="protein sequence ID" value="KAB2043776.1"/>
    <property type="molecule type" value="Genomic_DNA"/>
</dbReference>
<dbReference type="GO" id="GO:0006952">
    <property type="term" value="P:defense response"/>
    <property type="evidence" value="ECO:0007669"/>
    <property type="project" value="UniProtKB-KW"/>
</dbReference>
<dbReference type="SUPFAM" id="SSF52540">
    <property type="entry name" value="P-loop containing nucleoside triphosphate hydrolases"/>
    <property type="match status" value="1"/>
</dbReference>
<name>A0A5J5SJQ5_GOSBA</name>
<dbReference type="PANTHER" id="PTHR33463:SF212">
    <property type="entry name" value="AND NB-ARC DOMAINS-CONTAINING DISEASE RESISTANCE PROTEIN, PUTATIVE-RELATED"/>
    <property type="match status" value="1"/>
</dbReference>
<dbReference type="OrthoDB" id="1926275at2759"/>
<dbReference type="InterPro" id="IPR032675">
    <property type="entry name" value="LRR_dom_sf"/>
</dbReference>
<evidence type="ECO:0000256" key="7">
    <source>
        <dbReference type="SAM" id="Coils"/>
    </source>
</evidence>
<dbReference type="GO" id="GO:0043531">
    <property type="term" value="F:ADP binding"/>
    <property type="evidence" value="ECO:0007669"/>
    <property type="project" value="InterPro"/>
</dbReference>
<evidence type="ECO:0000256" key="1">
    <source>
        <dbReference type="ARBA" id="ARBA00008894"/>
    </source>
</evidence>
<keyword evidence="4" id="KW-0547">Nucleotide-binding</keyword>
<evidence type="ECO:0000313" key="12">
    <source>
        <dbReference type="Proteomes" id="UP000327439"/>
    </source>
</evidence>
<dbReference type="FunFam" id="1.10.10.10:FF:000322">
    <property type="entry name" value="Probable disease resistance protein At1g63360"/>
    <property type="match status" value="1"/>
</dbReference>
<evidence type="ECO:0000259" key="8">
    <source>
        <dbReference type="Pfam" id="PF00931"/>
    </source>
</evidence>
<evidence type="ECO:0000313" key="11">
    <source>
        <dbReference type="EMBL" id="KAB2043776.1"/>
    </source>
</evidence>
<keyword evidence="12" id="KW-1185">Reference proteome</keyword>
<feature type="domain" description="Disease resistance protein winged helix" evidence="10">
    <location>
        <begin position="377"/>
        <end position="440"/>
    </location>
</feature>
<dbReference type="AlphaFoldDB" id="A0A5J5SJQ5"/>
<evidence type="ECO:0000256" key="2">
    <source>
        <dbReference type="ARBA" id="ARBA00022614"/>
    </source>
</evidence>
<dbReference type="Proteomes" id="UP000327439">
    <property type="component" value="Chromosome D01"/>
</dbReference>
<reference evidence="12" key="1">
    <citation type="journal article" date="2020" name="Nat. Genet.">
        <title>Genomic diversifications of five Gossypium allopolyploid species and their impact on cotton improvement.</title>
        <authorList>
            <person name="Chen Z.J."/>
            <person name="Sreedasyam A."/>
            <person name="Ando A."/>
            <person name="Song Q."/>
            <person name="De Santiago L.M."/>
            <person name="Hulse-Kemp A.M."/>
            <person name="Ding M."/>
            <person name="Ye W."/>
            <person name="Kirkbride R.C."/>
            <person name="Jenkins J."/>
            <person name="Plott C."/>
            <person name="Lovell J."/>
            <person name="Lin Y.M."/>
            <person name="Vaughn R."/>
            <person name="Liu B."/>
            <person name="Simpson S."/>
            <person name="Scheffler B.E."/>
            <person name="Wen L."/>
            <person name="Saski C.A."/>
            <person name="Grover C.E."/>
            <person name="Hu G."/>
            <person name="Conover J.L."/>
            <person name="Carlson J.W."/>
            <person name="Shu S."/>
            <person name="Boston L.B."/>
            <person name="Williams M."/>
            <person name="Peterson D.G."/>
            <person name="McGee K."/>
            <person name="Jones D.C."/>
            <person name="Wendel J.F."/>
            <person name="Stelly D.M."/>
            <person name="Grimwood J."/>
            <person name="Schmutz J."/>
        </authorList>
    </citation>
    <scope>NUCLEOTIDE SEQUENCE [LARGE SCALE GENOMIC DNA]</scope>
    <source>
        <strain evidence="12">cv. 3-79</strain>
    </source>
</reference>
<protein>
    <submittedName>
        <fullName evidence="11">Uncharacterized protein</fullName>
    </submittedName>
</protein>
<dbReference type="PANTHER" id="PTHR33463">
    <property type="entry name" value="NB-ARC DOMAIN-CONTAINING PROTEIN-RELATED"/>
    <property type="match status" value="1"/>
</dbReference>
<dbReference type="InterPro" id="IPR036388">
    <property type="entry name" value="WH-like_DNA-bd_sf"/>
</dbReference>
<organism evidence="11 12">
    <name type="scientific">Gossypium barbadense</name>
    <name type="common">Sea Island cotton</name>
    <name type="synonym">Hibiscus barbadensis</name>
    <dbReference type="NCBI Taxonomy" id="3634"/>
    <lineage>
        <taxon>Eukaryota</taxon>
        <taxon>Viridiplantae</taxon>
        <taxon>Streptophyta</taxon>
        <taxon>Embryophyta</taxon>
        <taxon>Tracheophyta</taxon>
        <taxon>Spermatophyta</taxon>
        <taxon>Magnoliopsida</taxon>
        <taxon>eudicotyledons</taxon>
        <taxon>Gunneridae</taxon>
        <taxon>Pentapetalae</taxon>
        <taxon>rosids</taxon>
        <taxon>malvids</taxon>
        <taxon>Malvales</taxon>
        <taxon>Malvaceae</taxon>
        <taxon>Malvoideae</taxon>
        <taxon>Gossypium</taxon>
    </lineage>
</organism>
<dbReference type="Gene3D" id="3.80.10.10">
    <property type="entry name" value="Ribonuclease Inhibitor"/>
    <property type="match status" value="2"/>
</dbReference>
<feature type="domain" description="NB-ARC" evidence="8">
    <location>
        <begin position="146"/>
        <end position="272"/>
    </location>
</feature>
<keyword evidence="3" id="KW-0677">Repeat</keyword>
<comment type="similarity">
    <text evidence="1">Belongs to the disease resistance NB-LRR family.</text>
</comment>
<evidence type="ECO:0000259" key="10">
    <source>
        <dbReference type="Pfam" id="PF23559"/>
    </source>
</evidence>
<dbReference type="Pfam" id="PF00931">
    <property type="entry name" value="NB-ARC"/>
    <property type="match status" value="1"/>
</dbReference>
<feature type="coiled-coil region" evidence="7">
    <location>
        <begin position="25"/>
        <end position="52"/>
    </location>
</feature>
<dbReference type="InterPro" id="IPR027417">
    <property type="entry name" value="P-loop_NTPase"/>
</dbReference>
<keyword evidence="7" id="KW-0175">Coiled coil</keyword>
<accession>A0A5J5SJQ5</accession>
<keyword evidence="6" id="KW-0067">ATP-binding</keyword>
<sequence>MELVGPICKVLKCLGDPTCTYIQHHRKLKDRMNDLQERLVRLNAMKRDVERRIKAELRWGRLLREEVGKWLLGVQTVNDTMRDIDERMQNVSCFSRARLGKRVAQTVEQVEGIIERVRFPEALVIDNPSTAGVPFQSEHLEGETMVIEDIWNYLMSEEIGMIGVCGMGGIEKTTIVKHIYYELLKETKPLFDKIIWVTVSKELDIPKLQQNLADAMNIVGLPESEPERVAVLMDKLGQRRYLLILDDVWKKFSLAEVGIPKPTSSNGSKLVVKVPPLSNEESMNLFLERGVLKVPSLKQILDDVVKECDGLPLAIAVIAGSMKGIYDVAEWRNALRELRDHVRSVKGADVEIYERLKFSFDRLGDLKIQSCFLYCSLYPEDYRIPREELIEYWIDEEFLGTGSRQELYDKGHTILNRLENNCLLEKAGTDTVKIHDVMRDTALYIKGSGSRFKVQSGNGLKELPSKQEWGEDLEKVSFMVNNVSEIPPHLSPNCEVLSTLLLQKNRSLQRISESFFQHMHRLNILDFSYTNVKQLPNSVSNLEKLKALVLRGYYNLRYVPSLEKLEAVRKLDLSHTAIEKVPKGLEMLLNLTYLNLCTESLKELPVAILRRLSCLQCLILYVESSSVEINGFDAARLTKLEIFEGRFTELIDFNAYTKSIQGQELTSYLLVMAPLKAKFKLASVGQINPPHLPKRVILSRCQIRREDPVVLPIDLMLLRILECHNVRSLSDISIFFQQTNQLRSCSVEDCKGIIESVLDLSLSNSLCSPFENLEDLRLERLDNLHVLIKFEASVSISRSLPLLGIFSHLKSFVIKECLNMKQIFPFKLADDLQNLEKLVVCDCVQMEEIISSEGENQDINTPMEFSLPKLRNSNRTMVCNSLWNIEVSKCTNLKRMPLHIPFFQDTDPSVPSAHPRKVICIYPNKWWESVEWEYPNAKEVLLPWLVLI</sequence>
<evidence type="ECO:0000256" key="5">
    <source>
        <dbReference type="ARBA" id="ARBA00022821"/>
    </source>
</evidence>
<dbReference type="InterPro" id="IPR001611">
    <property type="entry name" value="Leu-rich_rpt"/>
</dbReference>
<dbReference type="InterPro" id="IPR050905">
    <property type="entry name" value="Plant_NBS-LRR"/>
</dbReference>
<dbReference type="PRINTS" id="PR00364">
    <property type="entry name" value="DISEASERSIST"/>
</dbReference>
<evidence type="ECO:0000256" key="3">
    <source>
        <dbReference type="ARBA" id="ARBA00022737"/>
    </source>
</evidence>
<dbReference type="InterPro" id="IPR002182">
    <property type="entry name" value="NB-ARC"/>
</dbReference>
<evidence type="ECO:0000256" key="4">
    <source>
        <dbReference type="ARBA" id="ARBA00022741"/>
    </source>
</evidence>
<dbReference type="Gene3D" id="3.40.50.300">
    <property type="entry name" value="P-loop containing nucleotide triphosphate hydrolases"/>
    <property type="match status" value="1"/>
</dbReference>
<keyword evidence="2" id="KW-0433">Leucine-rich repeat</keyword>
<dbReference type="GO" id="GO:0005524">
    <property type="term" value="F:ATP binding"/>
    <property type="evidence" value="ECO:0007669"/>
    <property type="project" value="UniProtKB-KW"/>
</dbReference>
<dbReference type="Gene3D" id="1.10.10.10">
    <property type="entry name" value="Winged helix-like DNA-binding domain superfamily/Winged helix DNA-binding domain"/>
    <property type="match status" value="1"/>
</dbReference>
<dbReference type="Pfam" id="PF13855">
    <property type="entry name" value="LRR_8"/>
    <property type="match status" value="1"/>
</dbReference>
<dbReference type="Pfam" id="PF23247">
    <property type="entry name" value="LRR_RPS2"/>
    <property type="match status" value="1"/>
</dbReference>
<evidence type="ECO:0000259" key="9">
    <source>
        <dbReference type="Pfam" id="PF23247"/>
    </source>
</evidence>
<dbReference type="Gene3D" id="1.10.8.430">
    <property type="entry name" value="Helical domain of apoptotic protease-activating factors"/>
    <property type="match status" value="1"/>
</dbReference>
<gene>
    <name evidence="11" type="ORF">ES319_D01G042400v1</name>
</gene>
<dbReference type="InterPro" id="IPR058922">
    <property type="entry name" value="WHD_DRP"/>
</dbReference>
<proteinExistence type="inferred from homology"/>
<evidence type="ECO:0000256" key="6">
    <source>
        <dbReference type="ARBA" id="ARBA00022840"/>
    </source>
</evidence>
<dbReference type="SUPFAM" id="SSF52058">
    <property type="entry name" value="L domain-like"/>
    <property type="match status" value="1"/>
</dbReference>
<dbReference type="InterPro" id="IPR042197">
    <property type="entry name" value="Apaf_helical"/>
</dbReference>
<dbReference type="InterPro" id="IPR057135">
    <property type="entry name" value="At4g27190-like_LRR"/>
</dbReference>
<feature type="domain" description="Disease resistance protein At4g27190-like leucine-rich repeats" evidence="9">
    <location>
        <begin position="805"/>
        <end position="894"/>
    </location>
</feature>
<dbReference type="FunFam" id="3.40.50.300:FF:001091">
    <property type="entry name" value="Probable disease resistance protein At1g61300"/>
    <property type="match status" value="1"/>
</dbReference>
<keyword evidence="5" id="KW-0611">Plant defense</keyword>